<evidence type="ECO:0000313" key="2">
    <source>
        <dbReference type="Proteomes" id="UP000178538"/>
    </source>
</evidence>
<name>A0A1G2T313_9BACT</name>
<sequence length="95" mass="10880">MSNDIKHKDLYLKLGNIKRAEEWLKAAETLNLRICGGGKHPYTIRDPKKPDDNGKGSLIAVIQTTLHKTINQKIFKEILKFGIPEEDIWRALDLL</sequence>
<proteinExistence type="predicted"/>
<dbReference type="Proteomes" id="UP000178538">
    <property type="component" value="Unassembled WGS sequence"/>
</dbReference>
<protein>
    <recommendedName>
        <fullName evidence="3">Addiction module toxin, HicA family</fullName>
    </recommendedName>
</protein>
<organism evidence="1 2">
    <name type="scientific">Candidatus Zambryskibacteria bacterium RIFCSPHIGHO2_01_FULL_44_22b</name>
    <dbReference type="NCBI Taxonomy" id="1802737"/>
    <lineage>
        <taxon>Bacteria</taxon>
        <taxon>Candidatus Zambryskiibacteriota</taxon>
    </lineage>
</organism>
<accession>A0A1G2T313</accession>
<dbReference type="STRING" id="1802737.A2832_01280"/>
<gene>
    <name evidence="1" type="ORF">A2832_01280</name>
</gene>
<evidence type="ECO:0000313" key="1">
    <source>
        <dbReference type="EMBL" id="OHA90991.1"/>
    </source>
</evidence>
<dbReference type="EMBL" id="MHVG01000010">
    <property type="protein sequence ID" value="OHA90991.1"/>
    <property type="molecule type" value="Genomic_DNA"/>
</dbReference>
<dbReference type="AlphaFoldDB" id="A0A1G2T313"/>
<comment type="caution">
    <text evidence="1">The sequence shown here is derived from an EMBL/GenBank/DDBJ whole genome shotgun (WGS) entry which is preliminary data.</text>
</comment>
<evidence type="ECO:0008006" key="3">
    <source>
        <dbReference type="Google" id="ProtNLM"/>
    </source>
</evidence>
<reference evidence="1 2" key="1">
    <citation type="journal article" date="2016" name="Nat. Commun.">
        <title>Thousands of microbial genomes shed light on interconnected biogeochemical processes in an aquifer system.</title>
        <authorList>
            <person name="Anantharaman K."/>
            <person name="Brown C.T."/>
            <person name="Hug L.A."/>
            <person name="Sharon I."/>
            <person name="Castelle C.J."/>
            <person name="Probst A.J."/>
            <person name="Thomas B.C."/>
            <person name="Singh A."/>
            <person name="Wilkins M.J."/>
            <person name="Karaoz U."/>
            <person name="Brodie E.L."/>
            <person name="Williams K.H."/>
            <person name="Hubbard S.S."/>
            <person name="Banfield J.F."/>
        </authorList>
    </citation>
    <scope>NUCLEOTIDE SEQUENCE [LARGE SCALE GENOMIC DNA]</scope>
</reference>